<proteinExistence type="predicted"/>
<dbReference type="Pfam" id="PF13274">
    <property type="entry name" value="SocA_Panacea"/>
    <property type="match status" value="1"/>
</dbReference>
<dbReference type="RefSeq" id="WP_138293913.1">
    <property type="nucleotide sequence ID" value="NZ_CAKJYT010000018.1"/>
</dbReference>
<evidence type="ECO:0000313" key="3">
    <source>
        <dbReference type="Proteomes" id="UP001215078"/>
    </source>
</evidence>
<dbReference type="EMBL" id="JAQQPO010000054">
    <property type="protein sequence ID" value="MDC7961675.1"/>
    <property type="molecule type" value="Genomic_DNA"/>
</dbReference>
<dbReference type="InterPro" id="IPR025272">
    <property type="entry name" value="SocA_Panacea"/>
</dbReference>
<dbReference type="Proteomes" id="UP001215078">
    <property type="component" value="Unassembled WGS sequence"/>
</dbReference>
<evidence type="ECO:0000313" key="2">
    <source>
        <dbReference type="EMBL" id="MDC7961675.1"/>
    </source>
</evidence>
<organism evidence="2 3">
    <name type="scientific">Bacteroides ovatus</name>
    <dbReference type="NCBI Taxonomy" id="28116"/>
    <lineage>
        <taxon>Bacteria</taxon>
        <taxon>Pseudomonadati</taxon>
        <taxon>Bacteroidota</taxon>
        <taxon>Bacteroidia</taxon>
        <taxon>Bacteroidales</taxon>
        <taxon>Bacteroidaceae</taxon>
        <taxon>Bacteroides</taxon>
    </lineage>
</organism>
<protein>
    <submittedName>
        <fullName evidence="2">DUF4065 domain-containing protein</fullName>
    </submittedName>
</protein>
<evidence type="ECO:0000259" key="1">
    <source>
        <dbReference type="Pfam" id="PF13274"/>
    </source>
</evidence>
<gene>
    <name evidence="2" type="ORF">PQ628_26105</name>
</gene>
<sequence length="148" mass="16850">MAYKALDIANKLLAKATDVCGGDLMSNMKLQKMLYYEQGYHLAAFGTPLFDEDIEAWMYGPVVPCVYEHFKGHEAGGILPENKEIIELTEEEEYMFNDVFDAYVDFSAYGLMRKTHAEAPWRNTNIGPGNVIKHQELIDFFKKKIGNA</sequence>
<accession>A0AAW6ILM7</accession>
<dbReference type="AlphaFoldDB" id="A0AAW6ILM7"/>
<name>A0AAW6ILM7_BACOV</name>
<comment type="caution">
    <text evidence="2">The sequence shown here is derived from an EMBL/GenBank/DDBJ whole genome shotgun (WGS) entry which is preliminary data.</text>
</comment>
<feature type="domain" description="Antitoxin SocA-like Panacea" evidence="1">
    <location>
        <begin position="30"/>
        <end position="121"/>
    </location>
</feature>
<reference evidence="2" key="1">
    <citation type="submission" date="2022-10" db="EMBL/GenBank/DDBJ databases">
        <title>Human gut microbiome strain richness.</title>
        <authorList>
            <person name="Chen-Liaw A."/>
        </authorList>
    </citation>
    <scope>NUCLEOTIDE SEQUENCE</scope>
    <source>
        <strain evidence="2">RTP21484st1_H8_RTP21484_190118</strain>
    </source>
</reference>